<feature type="transmembrane region" description="Helical" evidence="2">
    <location>
        <begin position="139"/>
        <end position="157"/>
    </location>
</feature>
<dbReference type="Pfam" id="PF18181">
    <property type="entry name" value="SLATT_1"/>
    <property type="match status" value="1"/>
</dbReference>
<feature type="compositionally biased region" description="Polar residues" evidence="1">
    <location>
        <begin position="284"/>
        <end position="294"/>
    </location>
</feature>
<keyword evidence="2" id="KW-1133">Transmembrane helix</keyword>
<proteinExistence type="predicted"/>
<dbReference type="Proteomes" id="UP001190700">
    <property type="component" value="Unassembled WGS sequence"/>
</dbReference>
<keyword evidence="2" id="KW-0472">Membrane</keyword>
<evidence type="ECO:0000256" key="2">
    <source>
        <dbReference type="SAM" id="Phobius"/>
    </source>
</evidence>
<comment type="caution">
    <text evidence="4">The sequence shown here is derived from an EMBL/GenBank/DDBJ whole genome shotgun (WGS) entry which is preliminary data.</text>
</comment>
<dbReference type="EMBL" id="LGRX02020292">
    <property type="protein sequence ID" value="KAK3257637.1"/>
    <property type="molecule type" value="Genomic_DNA"/>
</dbReference>
<reference evidence="4 5" key="1">
    <citation type="journal article" date="2015" name="Genome Biol. Evol.">
        <title>Comparative Genomics of a Bacterivorous Green Alga Reveals Evolutionary Causalities and Consequences of Phago-Mixotrophic Mode of Nutrition.</title>
        <authorList>
            <person name="Burns J.A."/>
            <person name="Paasch A."/>
            <person name="Narechania A."/>
            <person name="Kim E."/>
        </authorList>
    </citation>
    <scope>NUCLEOTIDE SEQUENCE [LARGE SCALE GENOMIC DNA]</scope>
    <source>
        <strain evidence="4 5">PLY_AMNH</strain>
    </source>
</reference>
<evidence type="ECO:0000256" key="1">
    <source>
        <dbReference type="SAM" id="MobiDB-lite"/>
    </source>
</evidence>
<feature type="domain" description="SMODS and SLOG-associating 2TM effector" evidence="3">
    <location>
        <begin position="116"/>
        <end position="237"/>
    </location>
</feature>
<feature type="region of interest" description="Disordered" evidence="1">
    <location>
        <begin position="246"/>
        <end position="294"/>
    </location>
</feature>
<accession>A0AAE0FDF5</accession>
<name>A0AAE0FDF5_9CHLO</name>
<evidence type="ECO:0000313" key="4">
    <source>
        <dbReference type="EMBL" id="KAK3257637.1"/>
    </source>
</evidence>
<organism evidence="4 5">
    <name type="scientific">Cymbomonas tetramitiformis</name>
    <dbReference type="NCBI Taxonomy" id="36881"/>
    <lineage>
        <taxon>Eukaryota</taxon>
        <taxon>Viridiplantae</taxon>
        <taxon>Chlorophyta</taxon>
        <taxon>Pyramimonadophyceae</taxon>
        <taxon>Pyramimonadales</taxon>
        <taxon>Pyramimonadaceae</taxon>
        <taxon>Cymbomonas</taxon>
    </lineage>
</organism>
<keyword evidence="5" id="KW-1185">Reference proteome</keyword>
<feature type="compositionally biased region" description="Basic and acidic residues" evidence="1">
    <location>
        <begin position="269"/>
        <end position="281"/>
    </location>
</feature>
<gene>
    <name evidence="4" type="ORF">CYMTET_33288</name>
</gene>
<dbReference type="AlphaFoldDB" id="A0AAE0FDF5"/>
<evidence type="ECO:0000259" key="3">
    <source>
        <dbReference type="Pfam" id="PF18181"/>
    </source>
</evidence>
<dbReference type="NCBIfam" id="NF033634">
    <property type="entry name" value="SLATT_1"/>
    <property type="match status" value="1"/>
</dbReference>
<dbReference type="InterPro" id="IPR040884">
    <property type="entry name" value="SLATT_1"/>
</dbReference>
<sequence length="294" mass="33458">MTMASKFANNTKWILLRVTALKLKSEIYQFRVRVGDYNPKALNSKGSGVTRQAVLGGRMEEISEELMSIGDLSLSQPESSYLKAASFDRYLKSFVNKNNTSSYKDDGISRLMPDQYVKARVNPEIHYYAKLIPKYQRTAGLFSIAIYVISTSSALLATLQYELWIPLIVAVTSSLQSVLEFHQYQGRVAKSNSSMLQLQNMRVWWRSLSPVEKASRISLRRLVFSTESILESEFLTWMQLMKNAASSTQDKKRLKKSNEDDEDEEEEDNHSKGGRDKDKGQGDSNKAMSQYPSK</sequence>
<evidence type="ECO:0000313" key="5">
    <source>
        <dbReference type="Proteomes" id="UP001190700"/>
    </source>
</evidence>
<protein>
    <recommendedName>
        <fullName evidence="3">SMODS and SLOG-associating 2TM effector domain-containing protein</fullName>
    </recommendedName>
</protein>
<feature type="compositionally biased region" description="Acidic residues" evidence="1">
    <location>
        <begin position="259"/>
        <end position="268"/>
    </location>
</feature>
<keyword evidence="2" id="KW-0812">Transmembrane</keyword>